<gene>
    <name evidence="9" type="ORF">PHYEVI_LOCUS11489</name>
</gene>
<dbReference type="EMBL" id="OU900102">
    <property type="protein sequence ID" value="CAG9865247.1"/>
    <property type="molecule type" value="Genomic_DNA"/>
</dbReference>
<dbReference type="Proteomes" id="UP001153712">
    <property type="component" value="Chromosome 9"/>
</dbReference>
<keyword evidence="10" id="KW-1185">Reference proteome</keyword>
<dbReference type="InterPro" id="IPR056748">
    <property type="entry name" value="VPS13-like_C"/>
</dbReference>
<dbReference type="OrthoDB" id="428159at2759"/>
<dbReference type="Pfam" id="PF25033">
    <property type="entry name" value="VPS13_M"/>
    <property type="match status" value="1"/>
</dbReference>
<sequence length="3219" mass="364462">MVFQSALSYLLNKYLGEFVENLDEKQLNVGIWGGNIELKDLIIRPSALEELDIPVQCTYGKIGKLILKIPWKSLYTERTIITVEDVYFLAQPNQQVKYDPVKDEQTKLDFKRKELARIEEAKRISEEQKSGKVAKQGWTAEFAEKLVTTVIKNLQLNICRIHFRYEDKITNPEQPFSFGFTLDELAVESTDANWEKVLSEDLVKIFKILHLNNLGVYLNCNSTIYGDLSTLTMVEKLKTGIATLNEIPEHYRYILGPINASARLKMNQKPELDEPPYSIPKFHFNLQMDTLYVGLDKCQYQDIIALVDSMERMERGVPFRKFRPNVTSYKGHYREWWRFAITSVLECDVRRRRREWDWNHIKNYREMCREYCQLYNKKLNKKCKEYDNARIDEIEKLLHITNLVIIREQAQAEIRRMSDSQEKKGWIDWIWGGSGQSKDNNGDSTMSKLKKEMTPEEKQQLYQAIDYQDNTGPLIYPEPYVAIVCTFLLKNFIVELSDVEGKTNDRIVVFNLDLNTVKCRLETRPALQGISVKVKIDDLTGVGFERNDFTPYIVSSEAKSGAGLLDILYEKNPLDKQCDQRVHVTALPLRIVYDAKTINKLVDVFTIPPDSSVNQLQDAAANRITEMKEMSALGLQYTLEKHQVLDIDVDFEAPYLVMPYGGKFTGDENVIVVDLGNIKVKSLGRKADLGELRAELFKGLSQDEMLNYMQENAYDKFSLEMTRLQILVAQSDEDWKKTLHAQKITSMHLLQPVNLSINFSKSLITDDPRLPLTKIHAEIPSINIVVSDARLMLAIALLTSVDFPNKNDADEEFSLRRYPSSSSMHSLLKDIQMPKSTTLLPVEEVAQQPADNAEFIQLQATFVMAQFTVTINEQQLISDRAVEMAKFSINTITCEMKQFPSVLKVEVNLVNMDFNVERENQTVKVIETPQIDGRENTLFKIKFTQVDPKHPDLHSVYHSCENSLALNFGNLSLTVHKEAILCILQFYSNIQDQLLPAQNDQIGNKFAAAKSLTRTISNSSSIHLLSVGKPSKKKRSSRVNETIKFKFAARLEEVTVKLSEDYKEIAKVSIAKCNVVTITKETYTQVNAVLGDFCVQDLNRLSAHKDILTQLEDESLQVQLVINNLENEDNTSDLKNMEVTVYLGRTRIVFLNWFVSNIMTYLNQFQVAQEAIANASAAATEAAANNMKDVYVKAQKIALNIELKAPIILVPINSKSYDALYLDLGVITLQNEFINLDVKNDSGFPGVIDDLTVKLDQLKILRAHVDEYYTIVEEHIILEPTNLKLSIKRNLSISWYTAIPDIDVSGKISKIQVNLSNVDYQGIMHILNGNLAEGRNVEPAKSQTELVRKDPNDPLKSHVTFSKAEMAKEILSASKPTPKPHVSLKFTFSMEQFVIMMYYKRGATIQTGLVRSDESKFAKFELEGLSVKGKMLTDNSMVTSVLFLKCTMDDIRPNRNNTLNRIIDKSPEKHGNARESKSMIDVTYQQRNDDAFVDVRIFSFTIVVSMEYLMKFSDYFAIPDQDAGKVESSKVSKQSGKKPAAAPSAGQLTLNLKLEKPDIILVEHMENNDAKAVVFNAEILLKYRQSGVHQVVSGIIKDCELYRSVYNPEFRSKYKVTIIHPLEISLAGSTPPEQGLHLELLVANIFINVSPQSIELLNQVLSGFSVESKTNLQEDNEFNYVDLWNPKPFTEADYWFLSTEVATDVLELSESDDGDLQSVNVLEEICIISVPLISVIIEGGDGSKTQPLIVFETGFKGNVKNWSSNMTVEASLTMQMAYYNNTLAMWEPLVEPQVINESTYTPWELKVEVAMSQPDRLTSKSSLGTVSSPTNVSDTDFESTEIDIPKPLLSIGLFSDKTLEVTVTKTLLEMVEYLQKIFSAALDKDAAKAVKDAVAPFRVINELGEDVALLLEDSAFTNMEASDSDFNKTVVPLQLKDAYRDDDKLMLSKAMMAVAQLKCYSLKIEINSVDSTLILPVSRADKRYFPLNHRTNFHENWGIISDIAIEHGITTILLRSIVQVHNDFNIPVDVYFRIEQGSHLELISQIPPKGKLNVPLKAVYTPSTELFFGVADFSFTTAPFAWKELQTNLKVVKKLQCFPKNAEKENVPFVIQAIGELEQVYYEQTNRHTMTSTCYNIHLKPCVSFMNYLPVTVVCCVDESPDEFTVEPGDSLQLPTIEPGSNFLVIRIPNYLEKMWSCRKEVNNDPDEFNVWTFYSYDSASKMALDLGIHVEKEKGALLLTLYCPFWMINKTGLLLSYRKSKKGDKNDPTSSPQSSDDSANVLYHPAEFEGPVLFSFAAKNFFGKKKASIRIENGQWSDKFSIDVAGSSGTVTCKFNEQLYEVGVQNNLTSNGLTKQITFVPYYIVINEAPFAVECQEYSRPADPWSVIEPKSCSPLWPKDTSQDKLMRIRVKDTDECSAPFLYTDSHTTLLKLDNKFGGLNVDIQLTEGGILINVAPYEDGSAPALLLNHSDYTLCYWEKESVQKRYLQPNESVLYTWENPSGPRQLVWDRGNRREIIEDLRKDKYGEFSPKDGVYVYWTSFLDGMQRILLFTKEHCLAESAQASNILEQIQQEIDISMHGIGLSLVNNVAKQEVMYVGIASSGVLWETAKINSERYKYMDKRASDVVEAAYQQLVLDSVGNSKQSWLVQVDSKTEIDFKAGRMNRPQKRKIRRSFLPGLWLQLKTSPSQVQIHAKINRLQIDNQLYDCFFPVVLAPVPLPKSVASETIKPFIEVSIVQLLMKNSQIRQFKYFKVLVQEFHVKMDIGFVNALVEMFSASEYTPEQLKQQFLLDKEKVGEDLYQLAAMKSIQQQKSFYDLLHFSPLKIHVSFSLASSGNSSEQSSTPRFVNVLLQGLGVTLTDVNDVVFKLAFFERNFSFLTQSQLINEASKHYMGQFIKQFYVLILGLDVIGNPYGLVLGITKGVEDLFYEPFQGAIQGPGEFVEGLSLGVKSLFGHTVGGAAGAVSKITGAMGKGIAALTFDEDFQRKRREQKNRKPHNAQEGLARSGKGVVMGFYSGVTGVFTKPVEGAKESGVEGFFKGLGKGAVGLVTRPVAGVVDFASESFDVVKRAAEGQNEAVRLRAPRFIQTDGLLKPYNRTEAIGNKYLHSLSKGRYAKTDVYVAHYDIVEDKEVLMLTNQRIAYITHSDMFGHWQTDWQFTWDEITAPAKVNPKGVLIQFTERKKKVFSSGEFAKVLLIPNPKVREEICQRIESLRTA</sequence>
<evidence type="ECO:0000259" key="8">
    <source>
        <dbReference type="Pfam" id="PF25037"/>
    </source>
</evidence>
<feature type="domain" description="Intermembrane lipid transfer protein VPS13-like C-terminal" evidence="8">
    <location>
        <begin position="3083"/>
        <end position="3188"/>
    </location>
</feature>
<keyword evidence="4" id="KW-0175">Coiled coil</keyword>
<protein>
    <recommendedName>
        <fullName evidence="11">Vacuolar protein sorting-associated protein</fullName>
    </recommendedName>
</protein>
<evidence type="ECO:0000313" key="10">
    <source>
        <dbReference type="Proteomes" id="UP001153712"/>
    </source>
</evidence>
<evidence type="ECO:0000259" key="7">
    <source>
        <dbReference type="Pfam" id="PF25036"/>
    </source>
</evidence>
<dbReference type="InterPro" id="IPR026854">
    <property type="entry name" value="VPS13_N"/>
</dbReference>
<evidence type="ECO:0000256" key="2">
    <source>
        <dbReference type="ARBA" id="ARBA00022448"/>
    </source>
</evidence>
<name>A0A9N9TZS0_PHYSR</name>
<feature type="domain" description="Vacuolar protein sorting-associated protein 13 VPS13 adaptor binding" evidence="7">
    <location>
        <begin position="1975"/>
        <end position="2504"/>
    </location>
</feature>
<dbReference type="PANTHER" id="PTHR16166:SF93">
    <property type="entry name" value="INTERMEMBRANE LIPID TRANSFER PROTEIN VPS13"/>
    <property type="match status" value="1"/>
</dbReference>
<feature type="coiled-coil region" evidence="4">
    <location>
        <begin position="101"/>
        <end position="128"/>
    </location>
</feature>
<evidence type="ECO:0000256" key="4">
    <source>
        <dbReference type="SAM" id="Coils"/>
    </source>
</evidence>
<accession>A0A9N9TZS0</accession>
<proteinExistence type="inferred from homology"/>
<feature type="domain" description="Chorein N-terminal" evidence="5">
    <location>
        <begin position="2"/>
        <end position="851"/>
    </location>
</feature>
<dbReference type="GO" id="GO:0045053">
    <property type="term" value="P:protein retention in Golgi apparatus"/>
    <property type="evidence" value="ECO:0007669"/>
    <property type="project" value="TreeGrafter"/>
</dbReference>
<keyword evidence="3" id="KW-0445">Lipid transport</keyword>
<comment type="similarity">
    <text evidence="1">Belongs to the VPS13 family.</text>
</comment>
<keyword evidence="2" id="KW-0813">Transport</keyword>
<dbReference type="GO" id="GO:0006869">
    <property type="term" value="P:lipid transport"/>
    <property type="evidence" value="ECO:0007669"/>
    <property type="project" value="UniProtKB-KW"/>
</dbReference>
<evidence type="ECO:0000256" key="1">
    <source>
        <dbReference type="ARBA" id="ARBA00006545"/>
    </source>
</evidence>
<evidence type="ECO:0000259" key="5">
    <source>
        <dbReference type="Pfam" id="PF12624"/>
    </source>
</evidence>
<organism evidence="9 10">
    <name type="scientific">Phyllotreta striolata</name>
    <name type="common">Striped flea beetle</name>
    <name type="synonym">Crioceris striolata</name>
    <dbReference type="NCBI Taxonomy" id="444603"/>
    <lineage>
        <taxon>Eukaryota</taxon>
        <taxon>Metazoa</taxon>
        <taxon>Ecdysozoa</taxon>
        <taxon>Arthropoda</taxon>
        <taxon>Hexapoda</taxon>
        <taxon>Insecta</taxon>
        <taxon>Pterygota</taxon>
        <taxon>Neoptera</taxon>
        <taxon>Endopterygota</taxon>
        <taxon>Coleoptera</taxon>
        <taxon>Polyphaga</taxon>
        <taxon>Cucujiformia</taxon>
        <taxon>Chrysomeloidea</taxon>
        <taxon>Chrysomelidae</taxon>
        <taxon>Galerucinae</taxon>
        <taxon>Alticini</taxon>
        <taxon>Phyllotreta</taxon>
    </lineage>
</organism>
<reference evidence="9" key="1">
    <citation type="submission" date="2022-01" db="EMBL/GenBank/DDBJ databases">
        <authorList>
            <person name="King R."/>
        </authorList>
    </citation>
    <scope>NUCLEOTIDE SEQUENCE</scope>
</reference>
<dbReference type="InterPro" id="IPR056747">
    <property type="entry name" value="VPS13-like_M"/>
</dbReference>
<dbReference type="Pfam" id="PF12624">
    <property type="entry name" value="VPS13_N"/>
    <property type="match status" value="1"/>
</dbReference>
<dbReference type="PANTHER" id="PTHR16166">
    <property type="entry name" value="VACUOLAR PROTEIN SORTING-ASSOCIATED PROTEIN VPS13"/>
    <property type="match status" value="1"/>
</dbReference>
<evidence type="ECO:0008006" key="11">
    <source>
        <dbReference type="Google" id="ProtNLM"/>
    </source>
</evidence>
<evidence type="ECO:0000256" key="3">
    <source>
        <dbReference type="ARBA" id="ARBA00023055"/>
    </source>
</evidence>
<dbReference type="InterPro" id="IPR009543">
    <property type="entry name" value="VPS13_VAB"/>
</dbReference>
<dbReference type="Pfam" id="PF25037">
    <property type="entry name" value="VPS13_C"/>
    <property type="match status" value="1"/>
</dbReference>
<dbReference type="InterPro" id="IPR026847">
    <property type="entry name" value="VPS13"/>
</dbReference>
<dbReference type="GO" id="GO:0006623">
    <property type="term" value="P:protein targeting to vacuole"/>
    <property type="evidence" value="ECO:0007669"/>
    <property type="project" value="TreeGrafter"/>
</dbReference>
<evidence type="ECO:0000259" key="6">
    <source>
        <dbReference type="Pfam" id="PF25033"/>
    </source>
</evidence>
<feature type="domain" description="VPS13-like middle region" evidence="6">
    <location>
        <begin position="1064"/>
        <end position="1820"/>
    </location>
</feature>
<evidence type="ECO:0000313" key="9">
    <source>
        <dbReference type="EMBL" id="CAG9865247.1"/>
    </source>
</evidence>
<dbReference type="Pfam" id="PF25036">
    <property type="entry name" value="VPS13_VAB"/>
    <property type="match status" value="1"/>
</dbReference>